<feature type="domain" description="Glycosyl transferase family 1" evidence="2">
    <location>
        <begin position="4"/>
        <end position="156"/>
    </location>
</feature>
<reference evidence="3 4" key="1">
    <citation type="submission" date="2012-01" db="EMBL/GenBank/DDBJ databases">
        <title>Improved High-Quality Draft sequence of Metallosphaera yellowstonensis MK1.</title>
        <authorList>
            <consortium name="US DOE Joint Genome Institute"/>
            <person name="Lucas S."/>
            <person name="Han J."/>
            <person name="Cheng J.-F."/>
            <person name="Goodwin L."/>
            <person name="Pitluck S."/>
            <person name="Peters L."/>
            <person name="Teshima H."/>
            <person name="Detter J.C."/>
            <person name="Han C."/>
            <person name="Tapia R."/>
            <person name="Land M."/>
            <person name="Hauser L."/>
            <person name="Kyrpides N."/>
            <person name="Kozubal M."/>
            <person name="Macur R.E."/>
            <person name="Jay Z."/>
            <person name="Inskeep W."/>
            <person name="Woyke T."/>
        </authorList>
    </citation>
    <scope>NUCLEOTIDE SEQUENCE [LARGE SCALE GENOMIC DNA]</scope>
    <source>
        <strain evidence="3 4">MK1</strain>
    </source>
</reference>
<dbReference type="eggNOG" id="arCOG01411">
    <property type="taxonomic scope" value="Archaea"/>
</dbReference>
<dbReference type="Proteomes" id="UP000003980">
    <property type="component" value="Unassembled WGS sequence"/>
</dbReference>
<proteinExistence type="predicted"/>
<dbReference type="HOGENOM" id="CLU_1567185_0_0_2"/>
<keyword evidence="4" id="KW-1185">Reference proteome</keyword>
<sequence>MNSQNQKKRVMVILRGSRFKGDEVALEVLKNVNKKVPIHVVFVGGKSLFRHYSKTIGLDFEYSVFSNVSDEVLAELYSSSDVFLHTSYAEGFGLPPLEAMACGTPVVMSDNKGSRDYAIDGFNTLISQPGDVKSLSDNLLKVIQDDKLRERMIENGLETAKKFTWAKTVKNFEKALKEIN</sequence>
<evidence type="ECO:0000259" key="2">
    <source>
        <dbReference type="Pfam" id="PF00534"/>
    </source>
</evidence>
<accession>H2C0F3</accession>
<protein>
    <submittedName>
        <fullName evidence="3">Glycosyltransferase</fullName>
    </submittedName>
</protein>
<name>H2C0F3_9CREN</name>
<dbReference type="SUPFAM" id="SSF53756">
    <property type="entry name" value="UDP-Glycosyltransferase/glycogen phosphorylase"/>
    <property type="match status" value="1"/>
</dbReference>
<evidence type="ECO:0000256" key="1">
    <source>
        <dbReference type="ARBA" id="ARBA00022679"/>
    </source>
</evidence>
<dbReference type="PANTHER" id="PTHR46401">
    <property type="entry name" value="GLYCOSYLTRANSFERASE WBBK-RELATED"/>
    <property type="match status" value="1"/>
</dbReference>
<evidence type="ECO:0000313" key="4">
    <source>
        <dbReference type="Proteomes" id="UP000003980"/>
    </source>
</evidence>
<dbReference type="Pfam" id="PF00534">
    <property type="entry name" value="Glycos_transf_1"/>
    <property type="match status" value="1"/>
</dbReference>
<dbReference type="OrthoDB" id="42754at2157"/>
<dbReference type="STRING" id="671065.MetMK1DRAFT_00000240"/>
<dbReference type="InterPro" id="IPR001296">
    <property type="entry name" value="Glyco_trans_1"/>
</dbReference>
<dbReference type="GO" id="GO:0016757">
    <property type="term" value="F:glycosyltransferase activity"/>
    <property type="evidence" value="ECO:0007669"/>
    <property type="project" value="InterPro"/>
</dbReference>
<dbReference type="CDD" id="cd03801">
    <property type="entry name" value="GT4_PimA-like"/>
    <property type="match status" value="1"/>
</dbReference>
<dbReference type="EMBL" id="JH597755">
    <property type="protein sequence ID" value="EHP71215.1"/>
    <property type="molecule type" value="Genomic_DNA"/>
</dbReference>
<dbReference type="Gene3D" id="3.40.50.2000">
    <property type="entry name" value="Glycogen Phosphorylase B"/>
    <property type="match status" value="1"/>
</dbReference>
<dbReference type="RefSeq" id="WP_009069285.1">
    <property type="nucleotide sequence ID" value="NZ_JH597755.1"/>
</dbReference>
<dbReference type="PANTHER" id="PTHR46401:SF2">
    <property type="entry name" value="GLYCOSYLTRANSFERASE WBBK-RELATED"/>
    <property type="match status" value="1"/>
</dbReference>
<dbReference type="AlphaFoldDB" id="H2C0F3"/>
<evidence type="ECO:0000313" key="3">
    <source>
        <dbReference type="EMBL" id="EHP71215.1"/>
    </source>
</evidence>
<organism evidence="3 4">
    <name type="scientific">Metallosphaera yellowstonensis MK1</name>
    <dbReference type="NCBI Taxonomy" id="671065"/>
    <lineage>
        <taxon>Archaea</taxon>
        <taxon>Thermoproteota</taxon>
        <taxon>Thermoprotei</taxon>
        <taxon>Sulfolobales</taxon>
        <taxon>Sulfolobaceae</taxon>
        <taxon>Metallosphaera</taxon>
    </lineage>
</organism>
<keyword evidence="1 3" id="KW-0808">Transferase</keyword>
<gene>
    <name evidence="3" type="ORF">MetMK1DRAFT_00000240</name>
</gene>